<evidence type="ECO:0000313" key="3">
    <source>
        <dbReference type="Proteomes" id="UP000019522"/>
    </source>
</evidence>
<dbReference type="InterPro" id="IPR036709">
    <property type="entry name" value="Autotransporte_beta_dom_sf"/>
</dbReference>
<protein>
    <recommendedName>
        <fullName evidence="1">Autotransporter domain-containing protein</fullName>
    </recommendedName>
</protein>
<feature type="domain" description="Autotransporter" evidence="1">
    <location>
        <begin position="5"/>
        <end position="275"/>
    </location>
</feature>
<reference evidence="3" key="1">
    <citation type="journal article" date="2014" name="Genome Announc.">
        <title>Complete Genome Sequence of the Highly Transformable Pseudomonas stutzeri Strain 28a24.</title>
        <authorList>
            <person name="Smith B.A."/>
            <person name="Dougherty K.M."/>
            <person name="Baltrus D.A."/>
        </authorList>
    </citation>
    <scope>NUCLEOTIDE SEQUENCE [LARGE SCALE GENOMIC DNA]</scope>
    <source>
        <strain evidence="3">28a24</strain>
    </source>
</reference>
<dbReference type="PATRIC" id="fig|316.77.peg.50"/>
<organism evidence="2 3">
    <name type="scientific">Stutzerimonas stutzeri</name>
    <name type="common">Pseudomonas stutzeri</name>
    <dbReference type="NCBI Taxonomy" id="316"/>
    <lineage>
        <taxon>Bacteria</taxon>
        <taxon>Pseudomonadati</taxon>
        <taxon>Pseudomonadota</taxon>
        <taxon>Gammaproteobacteria</taxon>
        <taxon>Pseudomonadales</taxon>
        <taxon>Pseudomonadaceae</taxon>
        <taxon>Stutzerimonas</taxon>
    </lineage>
</organism>
<evidence type="ECO:0000313" key="2">
    <source>
        <dbReference type="EMBL" id="AHL73609.1"/>
    </source>
</evidence>
<sequence length="275" mass="30004">MSRLVEPGKNTFWIGGDWGRDDHGDRDGSNGVAEFGLGRNFGFAQINVSIGQTWAKQSLAYSGKIDADGQYAMLEAIIPLSEQHGIYATFGGFGHWGKSEIRRGYVYGNSLDSSRGKADTDTWGARVRLDWVNALTLHKTGISPYIDFSYTNAQIDGYTENGGNARARFDSQTDEYTEARLGLNTKTPLPIPRFDFVTTLEGAHRFQDRTAGVSGDVTGLFTFKVKGEEVTNDWVKAGAGVEGLVGPGTVSLMLNGTSRSDMPNLWMAASYQLAF</sequence>
<dbReference type="Pfam" id="PF03797">
    <property type="entry name" value="Autotransporter"/>
    <property type="match status" value="1"/>
</dbReference>
<dbReference type="SUPFAM" id="SSF103515">
    <property type="entry name" value="Autotransporter"/>
    <property type="match status" value="1"/>
</dbReference>
<dbReference type="Proteomes" id="UP000019522">
    <property type="component" value="Chromosome"/>
</dbReference>
<dbReference type="InterPro" id="IPR005546">
    <property type="entry name" value="Autotransporte_beta"/>
</dbReference>
<accession>W8QTM6</accession>
<dbReference type="PROSITE" id="PS51208">
    <property type="entry name" value="AUTOTRANSPORTER"/>
    <property type="match status" value="1"/>
</dbReference>
<proteinExistence type="predicted"/>
<evidence type="ECO:0000259" key="1">
    <source>
        <dbReference type="PROSITE" id="PS51208"/>
    </source>
</evidence>
<gene>
    <name evidence="2" type="ORF">CH92_00245</name>
</gene>
<name>W8QTM6_STUST</name>
<dbReference type="EMBL" id="CP007441">
    <property type="protein sequence ID" value="AHL73609.1"/>
    <property type="molecule type" value="Genomic_DNA"/>
</dbReference>
<reference evidence="2 3" key="2">
    <citation type="submission" date="2014-03" db="EMBL/GenBank/DDBJ databases">
        <authorList>
            <person name="Baltrus D."/>
            <person name="Dougherty K."/>
        </authorList>
    </citation>
    <scope>NUCLEOTIDE SEQUENCE</scope>
    <source>
        <strain evidence="2 3">28a24</strain>
    </source>
</reference>
<dbReference type="AlphaFoldDB" id="W8QTM6"/>
<dbReference type="Gene3D" id="2.40.128.130">
    <property type="entry name" value="Autotransporter beta-domain"/>
    <property type="match status" value="1"/>
</dbReference>
<dbReference type="SMART" id="SM00869">
    <property type="entry name" value="Autotransporter"/>
    <property type="match status" value="1"/>
</dbReference>
<dbReference type="KEGG" id="pstt:CH92_00245"/>